<dbReference type="PANTHER" id="PTHR42160:SF1">
    <property type="entry name" value="URACIL-DNA GLYCOSYLASE SUPERFAMILY PROTEIN"/>
    <property type="match status" value="1"/>
</dbReference>
<dbReference type="InterPro" id="IPR005122">
    <property type="entry name" value="Uracil-DNA_glycosylase-like"/>
</dbReference>
<dbReference type="SUPFAM" id="SSF52141">
    <property type="entry name" value="Uracil-DNA glycosylase-like"/>
    <property type="match status" value="1"/>
</dbReference>
<dbReference type="SMART" id="SM00986">
    <property type="entry name" value="UDG"/>
    <property type="match status" value="1"/>
</dbReference>
<gene>
    <name evidence="2" type="ORF">V1479_11165</name>
</gene>
<dbReference type="InterPro" id="IPR047124">
    <property type="entry name" value="HI_0220.2"/>
</dbReference>
<protein>
    <submittedName>
        <fullName evidence="2">Uracil-DNA glycosylase family protein</fullName>
    </submittedName>
</protein>
<evidence type="ECO:0000259" key="1">
    <source>
        <dbReference type="SMART" id="SM00986"/>
    </source>
</evidence>
<dbReference type="SMART" id="SM00987">
    <property type="entry name" value="UreE_C"/>
    <property type="match status" value="1"/>
</dbReference>
<proteinExistence type="predicted"/>
<dbReference type="Proteomes" id="UP001559025">
    <property type="component" value="Unassembled WGS sequence"/>
</dbReference>
<keyword evidence="3" id="KW-1185">Reference proteome</keyword>
<feature type="domain" description="Uracil-DNA glycosylase-like" evidence="1">
    <location>
        <begin position="36"/>
        <end position="199"/>
    </location>
</feature>
<organism evidence="2 3">
    <name type="scientific">Neoaquamicrobium sediminum</name>
    <dbReference type="NCBI Taxonomy" id="1849104"/>
    <lineage>
        <taxon>Bacteria</taxon>
        <taxon>Pseudomonadati</taxon>
        <taxon>Pseudomonadota</taxon>
        <taxon>Alphaproteobacteria</taxon>
        <taxon>Hyphomicrobiales</taxon>
        <taxon>Phyllobacteriaceae</taxon>
        <taxon>Neoaquamicrobium</taxon>
    </lineage>
</organism>
<comment type="caution">
    <text evidence="2">The sequence shown here is derived from an EMBL/GenBank/DDBJ whole genome shotgun (WGS) entry which is preliminary data.</text>
</comment>
<dbReference type="CDD" id="cd10033">
    <property type="entry name" value="UDG_like"/>
    <property type="match status" value="1"/>
</dbReference>
<dbReference type="RefSeq" id="WP_368802952.1">
    <property type="nucleotide sequence ID" value="NZ_JAZHFV010000003.1"/>
</dbReference>
<dbReference type="Gene3D" id="3.40.470.10">
    <property type="entry name" value="Uracil-DNA glycosylase-like domain"/>
    <property type="match status" value="1"/>
</dbReference>
<evidence type="ECO:0000313" key="2">
    <source>
        <dbReference type="EMBL" id="MEX4007866.1"/>
    </source>
</evidence>
<dbReference type="PANTHER" id="PTHR42160">
    <property type="entry name" value="URACIL-DNA GLYCOSYLASE SUPERFAMILY PROTEIN"/>
    <property type="match status" value="1"/>
</dbReference>
<evidence type="ECO:0000313" key="3">
    <source>
        <dbReference type="Proteomes" id="UP001559025"/>
    </source>
</evidence>
<name>A0ABV3WT65_9HYPH</name>
<dbReference type="EMBL" id="JAZHFV010000003">
    <property type="protein sequence ID" value="MEX4007866.1"/>
    <property type="molecule type" value="Genomic_DNA"/>
</dbReference>
<accession>A0ABV3WT65</accession>
<dbReference type="Pfam" id="PF03167">
    <property type="entry name" value="UDG"/>
    <property type="match status" value="1"/>
</dbReference>
<reference evidence="2 3" key="1">
    <citation type="submission" date="2024-01" db="EMBL/GenBank/DDBJ databases">
        <title>New evidence supports the origin of RcGTA from prophage.</title>
        <authorList>
            <person name="Xu Y."/>
            <person name="Liu B."/>
            <person name="Chen F."/>
        </authorList>
    </citation>
    <scope>NUCLEOTIDE SEQUENCE [LARGE SCALE GENOMIC DNA]</scope>
    <source>
        <strain evidence="2 3">CBW1107-2</strain>
    </source>
</reference>
<sequence length="210" mass="23752">MNEELAELVERIRACRLCRDAPANPARPLPHEPRPVVTASSTARILIAGQAPGTRVHATGEPFNDRSGDRLRDWLGVTREEFYNPENFAIAPMGFCFPGQDAKGSDLPPRRECAPAWRADLIAAMPQVELVLAIGLYAQGWHIGDARRVSLTETVADWRAIFMRNEIPRVLPLPHPSWRNTAWLKKNPWFEADLLPVLRREIAMRLDRHA</sequence>
<dbReference type="InterPro" id="IPR036895">
    <property type="entry name" value="Uracil-DNA_glycosylase-like_sf"/>
</dbReference>